<dbReference type="PROSITE" id="PS50048">
    <property type="entry name" value="ZN2_CY6_FUNGAL_2"/>
    <property type="match status" value="1"/>
</dbReference>
<dbReference type="PANTHER" id="PTHR47784">
    <property type="entry name" value="STEROL UPTAKE CONTROL PROTEIN 2"/>
    <property type="match status" value="1"/>
</dbReference>
<protein>
    <recommendedName>
        <fullName evidence="2">Zn(2)-C6 fungal-type domain-containing protein</fullName>
    </recommendedName>
</protein>
<evidence type="ECO:0000313" key="4">
    <source>
        <dbReference type="Proteomes" id="UP000824998"/>
    </source>
</evidence>
<dbReference type="Pfam" id="PF00172">
    <property type="entry name" value="Zn_clus"/>
    <property type="match status" value="1"/>
</dbReference>
<evidence type="ECO:0000259" key="2">
    <source>
        <dbReference type="PROSITE" id="PS50048"/>
    </source>
</evidence>
<name>A0A9P7YD33_9HELO</name>
<dbReference type="OrthoDB" id="416217at2759"/>
<dbReference type="CDD" id="cd00067">
    <property type="entry name" value="GAL4"/>
    <property type="match status" value="1"/>
</dbReference>
<comment type="caution">
    <text evidence="3">The sequence shown here is derived from an EMBL/GenBank/DDBJ whole genome shotgun (WGS) entry which is preliminary data.</text>
</comment>
<dbReference type="Proteomes" id="UP000824998">
    <property type="component" value="Unassembled WGS sequence"/>
</dbReference>
<dbReference type="AlphaFoldDB" id="A0A9P7YD33"/>
<dbReference type="PROSITE" id="PS00463">
    <property type="entry name" value="ZN2_CY6_FUNGAL_1"/>
    <property type="match status" value="1"/>
</dbReference>
<dbReference type="GO" id="GO:0001228">
    <property type="term" value="F:DNA-binding transcription activator activity, RNA polymerase II-specific"/>
    <property type="evidence" value="ECO:0007669"/>
    <property type="project" value="TreeGrafter"/>
</dbReference>
<gene>
    <name evidence="3" type="ORF">BJ875DRAFT_470444</name>
</gene>
<reference evidence="3" key="1">
    <citation type="journal article" date="2021" name="IMA Fungus">
        <title>Genomic characterization of three marine fungi, including Emericellopsis atlantica sp. nov. with signatures of a generalist lifestyle and marine biomass degradation.</title>
        <authorList>
            <person name="Hagestad O.C."/>
            <person name="Hou L."/>
            <person name="Andersen J.H."/>
            <person name="Hansen E.H."/>
            <person name="Altermark B."/>
            <person name="Li C."/>
            <person name="Kuhnert E."/>
            <person name="Cox R.J."/>
            <person name="Crous P.W."/>
            <person name="Spatafora J.W."/>
            <person name="Lail K."/>
            <person name="Amirebrahimi M."/>
            <person name="Lipzen A."/>
            <person name="Pangilinan J."/>
            <person name="Andreopoulos W."/>
            <person name="Hayes R.D."/>
            <person name="Ng V."/>
            <person name="Grigoriev I.V."/>
            <person name="Jackson S.A."/>
            <person name="Sutton T.D.S."/>
            <person name="Dobson A.D.W."/>
            <person name="Rama T."/>
        </authorList>
    </citation>
    <scope>NUCLEOTIDE SEQUENCE</scope>
    <source>
        <strain evidence="3">TRa018bII</strain>
    </source>
</reference>
<dbReference type="PANTHER" id="PTHR47784:SF9">
    <property type="entry name" value="ZN(II)2CYS6 TRANSCRIPTION FACTOR (EUROFUNG)"/>
    <property type="match status" value="1"/>
</dbReference>
<proteinExistence type="predicted"/>
<keyword evidence="4" id="KW-1185">Reference proteome</keyword>
<feature type="domain" description="Zn(2)-C6 fungal-type" evidence="2">
    <location>
        <begin position="23"/>
        <end position="53"/>
    </location>
</feature>
<dbReference type="GO" id="GO:0008270">
    <property type="term" value="F:zinc ion binding"/>
    <property type="evidence" value="ECO:0007669"/>
    <property type="project" value="InterPro"/>
</dbReference>
<organism evidence="3 4">
    <name type="scientific">Amylocarpus encephaloides</name>
    <dbReference type="NCBI Taxonomy" id="45428"/>
    <lineage>
        <taxon>Eukaryota</taxon>
        <taxon>Fungi</taxon>
        <taxon>Dikarya</taxon>
        <taxon>Ascomycota</taxon>
        <taxon>Pezizomycotina</taxon>
        <taxon>Leotiomycetes</taxon>
        <taxon>Helotiales</taxon>
        <taxon>Helotiales incertae sedis</taxon>
        <taxon>Amylocarpus</taxon>
    </lineage>
</organism>
<dbReference type="InterPro" id="IPR001138">
    <property type="entry name" value="Zn2Cys6_DnaBD"/>
</dbReference>
<evidence type="ECO:0000256" key="1">
    <source>
        <dbReference type="ARBA" id="ARBA00023242"/>
    </source>
</evidence>
<dbReference type="InterPro" id="IPR053157">
    <property type="entry name" value="Sterol_Uptake_Regulator"/>
</dbReference>
<accession>A0A9P7YD33</accession>
<dbReference type="EMBL" id="MU251623">
    <property type="protein sequence ID" value="KAG9231116.1"/>
    <property type="molecule type" value="Genomic_DNA"/>
</dbReference>
<dbReference type="SMART" id="SM00066">
    <property type="entry name" value="GAL4"/>
    <property type="match status" value="1"/>
</dbReference>
<keyword evidence="1" id="KW-0539">Nucleus</keyword>
<dbReference type="Gene3D" id="4.10.240.10">
    <property type="entry name" value="Zn(2)-C6 fungal-type DNA-binding domain"/>
    <property type="match status" value="1"/>
</dbReference>
<sequence>MPAATINKDDDRKRRAHKKSRRGCRNCKLRRVKCDEARPQCLKCVDYGVTCNHDATIPDLEMFGAKLVHLESNSTTQVSPIRITQPKPSVPRFLYPPVISTDGYSSFELDRGCLDRLNRFRTRTVLSIGPPKTACVYQNIAVSMACTHPYLMHIVQTLTAVHDRYMTWPMIRRTPTEVYHWTEAARLFNRRLSSPMGPDDRDPFWATAALLGVIAFSSIDAMIPEEAWPMKPDDENDLEWLKMSDAKKVIWKLTNPLRADSIFAPLASEYQHNCEPLATPDTGIGEIPRDFVKLCHLVEGSLANNIYFIPLHVLTNLLPHECDSSRVGQFLSFVTYMTPRFKELLRSKDPPALLILAFWFSRMLNAPWFVARRALLEGWAICKYLRQVCPRESPIHQLVQPPEDRFRRHQARPYTF</sequence>
<evidence type="ECO:0000313" key="3">
    <source>
        <dbReference type="EMBL" id="KAG9231116.1"/>
    </source>
</evidence>
<dbReference type="InterPro" id="IPR036864">
    <property type="entry name" value="Zn2-C6_fun-type_DNA-bd_sf"/>
</dbReference>
<dbReference type="SUPFAM" id="SSF57701">
    <property type="entry name" value="Zn2/Cys6 DNA-binding domain"/>
    <property type="match status" value="1"/>
</dbReference>